<keyword evidence="10" id="KW-1185">Reference proteome</keyword>
<sequence>MTHITSKYILSRLGYAAYNSALIWSENRAIYITGLRVESEDPMILGHESSGIVHSVGKEVESLKPGDRVAVEPGFPCRRCVYCKSGNYALCPRLTFAATPPVDGTLQKYYLAPEDFCYKLPDHVTFEEGALIEPLSVGVEICKRGNVKGGDVVVIFGAGPIGLVVAAVARAYGARKIISVDLVSSKLEYAKRFGGAEVFVPGKGTSEETAKQIIEKFSLGDGADVAIDATGAEACIQTGIYVLKRAGRFVQAGMGKEMISFPITTLISKGIVLVGSFRYSEGCYRESLRLVSDGIVDLKMMITHRFSFKEAVKAFETVKDGNDVLKVMISGLE</sequence>
<dbReference type="SMART" id="SM00829">
    <property type="entry name" value="PKS_ER"/>
    <property type="match status" value="1"/>
</dbReference>
<dbReference type="PANTHER" id="PTHR43161">
    <property type="entry name" value="SORBITOL DEHYDROGENASE"/>
    <property type="match status" value="1"/>
</dbReference>
<evidence type="ECO:0000256" key="1">
    <source>
        <dbReference type="ARBA" id="ARBA00001947"/>
    </source>
</evidence>
<accession>A0A1U7LQ69</accession>
<comment type="cofactor">
    <cofactor evidence="1 7">
        <name>Zn(2+)</name>
        <dbReference type="ChEBI" id="CHEBI:29105"/>
    </cofactor>
</comment>
<feature type="domain" description="Enoyl reductase (ER)" evidence="8">
    <location>
        <begin position="17"/>
        <end position="329"/>
    </location>
</feature>
<dbReference type="GO" id="GO:0006062">
    <property type="term" value="P:sorbitol catabolic process"/>
    <property type="evidence" value="ECO:0007669"/>
    <property type="project" value="TreeGrafter"/>
</dbReference>
<keyword evidence="6" id="KW-0520">NAD</keyword>
<keyword evidence="5" id="KW-0560">Oxidoreductase</keyword>
<dbReference type="PANTHER" id="PTHR43161:SF9">
    <property type="entry name" value="SORBITOL DEHYDROGENASE"/>
    <property type="match status" value="1"/>
</dbReference>
<evidence type="ECO:0000256" key="4">
    <source>
        <dbReference type="ARBA" id="ARBA00022833"/>
    </source>
</evidence>
<dbReference type="Pfam" id="PF08240">
    <property type="entry name" value="ADH_N"/>
    <property type="match status" value="1"/>
</dbReference>
<dbReference type="Proteomes" id="UP000186594">
    <property type="component" value="Unassembled WGS sequence"/>
</dbReference>
<reference evidence="9 10" key="1">
    <citation type="submission" date="2016-04" db="EMBL/GenBank/DDBJ databases">
        <title>Evolutionary innovation and constraint leading to complex multicellularity in the Ascomycota.</title>
        <authorList>
            <person name="Cisse O."/>
            <person name="Nguyen A."/>
            <person name="Hewitt D.A."/>
            <person name="Jedd G."/>
            <person name="Stajich J.E."/>
        </authorList>
    </citation>
    <scope>NUCLEOTIDE SEQUENCE [LARGE SCALE GENOMIC DNA]</scope>
    <source>
        <strain evidence="9 10">DAH-3</strain>
    </source>
</reference>
<dbReference type="GO" id="GO:0003939">
    <property type="term" value="F:L-iditol 2-dehydrogenase (NAD+) activity"/>
    <property type="evidence" value="ECO:0007669"/>
    <property type="project" value="TreeGrafter"/>
</dbReference>
<dbReference type="Gene3D" id="3.40.50.720">
    <property type="entry name" value="NAD(P)-binding Rossmann-like Domain"/>
    <property type="match status" value="1"/>
</dbReference>
<dbReference type="OrthoDB" id="3941538at2759"/>
<dbReference type="PROSITE" id="PS00059">
    <property type="entry name" value="ADH_ZINC"/>
    <property type="match status" value="1"/>
</dbReference>
<dbReference type="AlphaFoldDB" id="A0A1U7LQ69"/>
<evidence type="ECO:0000256" key="3">
    <source>
        <dbReference type="ARBA" id="ARBA00022723"/>
    </source>
</evidence>
<dbReference type="InterPro" id="IPR013154">
    <property type="entry name" value="ADH-like_N"/>
</dbReference>
<dbReference type="FunFam" id="3.40.50.720:FF:000068">
    <property type="entry name" value="Sorbitol dehydrogenase"/>
    <property type="match status" value="1"/>
</dbReference>
<dbReference type="GO" id="GO:0046526">
    <property type="term" value="F:D-xylulose reductase activity"/>
    <property type="evidence" value="ECO:0007669"/>
    <property type="project" value="EnsemblFungi"/>
</dbReference>
<dbReference type="STRING" id="1198029.A0A1U7LQ69"/>
<dbReference type="GO" id="GO:0008270">
    <property type="term" value="F:zinc ion binding"/>
    <property type="evidence" value="ECO:0007669"/>
    <property type="project" value="InterPro"/>
</dbReference>
<dbReference type="SUPFAM" id="SSF51735">
    <property type="entry name" value="NAD(P)-binding Rossmann-fold domains"/>
    <property type="match status" value="1"/>
</dbReference>
<gene>
    <name evidence="9" type="ORF">NEOLI_001915</name>
</gene>
<dbReference type="InterPro" id="IPR002328">
    <property type="entry name" value="ADH_Zn_CS"/>
</dbReference>
<dbReference type="CDD" id="cd05285">
    <property type="entry name" value="sorbitol_DH"/>
    <property type="match status" value="1"/>
</dbReference>
<evidence type="ECO:0000313" key="10">
    <source>
        <dbReference type="Proteomes" id="UP000186594"/>
    </source>
</evidence>
<protein>
    <submittedName>
        <fullName evidence="9">Putative D-xylulose reductase A</fullName>
    </submittedName>
</protein>
<dbReference type="InterPro" id="IPR013149">
    <property type="entry name" value="ADH-like_C"/>
</dbReference>
<evidence type="ECO:0000259" key="8">
    <source>
        <dbReference type="SMART" id="SM00829"/>
    </source>
</evidence>
<proteinExistence type="inferred from homology"/>
<dbReference type="EMBL" id="LXFE01000678">
    <property type="protein sequence ID" value="OLL24692.1"/>
    <property type="molecule type" value="Genomic_DNA"/>
</dbReference>
<evidence type="ECO:0000256" key="6">
    <source>
        <dbReference type="ARBA" id="ARBA00023027"/>
    </source>
</evidence>
<evidence type="ECO:0000256" key="5">
    <source>
        <dbReference type="ARBA" id="ARBA00023002"/>
    </source>
</evidence>
<dbReference type="OMA" id="FETWYAM"/>
<keyword evidence="4 7" id="KW-0862">Zinc</keyword>
<comment type="similarity">
    <text evidence="2 7">Belongs to the zinc-containing alcohol dehydrogenase family.</text>
</comment>
<dbReference type="Pfam" id="PF00107">
    <property type="entry name" value="ADH_zinc_N"/>
    <property type="match status" value="1"/>
</dbReference>
<evidence type="ECO:0000313" key="9">
    <source>
        <dbReference type="EMBL" id="OLL24692.1"/>
    </source>
</evidence>
<dbReference type="InterPro" id="IPR020843">
    <property type="entry name" value="ER"/>
</dbReference>
<dbReference type="InterPro" id="IPR045306">
    <property type="entry name" value="SDH-like"/>
</dbReference>
<name>A0A1U7LQ69_NEOID</name>
<dbReference type="InterPro" id="IPR011032">
    <property type="entry name" value="GroES-like_sf"/>
</dbReference>
<dbReference type="SUPFAM" id="SSF50129">
    <property type="entry name" value="GroES-like"/>
    <property type="match status" value="1"/>
</dbReference>
<evidence type="ECO:0000256" key="2">
    <source>
        <dbReference type="ARBA" id="ARBA00008072"/>
    </source>
</evidence>
<evidence type="ECO:0000256" key="7">
    <source>
        <dbReference type="RuleBase" id="RU361277"/>
    </source>
</evidence>
<dbReference type="Gene3D" id="3.90.180.10">
    <property type="entry name" value="Medium-chain alcohol dehydrogenases, catalytic domain"/>
    <property type="match status" value="1"/>
</dbReference>
<organism evidence="9 10">
    <name type="scientific">Neolecta irregularis (strain DAH-3)</name>
    <dbReference type="NCBI Taxonomy" id="1198029"/>
    <lineage>
        <taxon>Eukaryota</taxon>
        <taxon>Fungi</taxon>
        <taxon>Dikarya</taxon>
        <taxon>Ascomycota</taxon>
        <taxon>Taphrinomycotina</taxon>
        <taxon>Neolectales</taxon>
        <taxon>Neolectaceae</taxon>
        <taxon>Neolecta</taxon>
    </lineage>
</organism>
<dbReference type="InterPro" id="IPR036291">
    <property type="entry name" value="NAD(P)-bd_dom_sf"/>
</dbReference>
<comment type="caution">
    <text evidence="9">The sequence shown here is derived from an EMBL/GenBank/DDBJ whole genome shotgun (WGS) entry which is preliminary data.</text>
</comment>
<keyword evidence="3 7" id="KW-0479">Metal-binding</keyword>